<evidence type="ECO:0000313" key="2">
    <source>
        <dbReference type="EMBL" id="RMA64364.1"/>
    </source>
</evidence>
<keyword evidence="3" id="KW-1185">Reference proteome</keyword>
<gene>
    <name evidence="2" type="ORF">BXY75_1239</name>
</gene>
<organism evidence="2 3">
    <name type="scientific">Ulvibacter antarcticus</name>
    <dbReference type="NCBI Taxonomy" id="442714"/>
    <lineage>
        <taxon>Bacteria</taxon>
        <taxon>Pseudomonadati</taxon>
        <taxon>Bacteroidota</taxon>
        <taxon>Flavobacteriia</taxon>
        <taxon>Flavobacteriales</taxon>
        <taxon>Flavobacteriaceae</taxon>
        <taxon>Ulvibacter</taxon>
    </lineage>
</organism>
<dbReference type="OrthoDB" id="678019at2"/>
<proteinExistence type="predicted"/>
<dbReference type="EMBL" id="REFC01000012">
    <property type="protein sequence ID" value="RMA64364.1"/>
    <property type="molecule type" value="Genomic_DNA"/>
</dbReference>
<feature type="chain" id="PRO_5018238575" evidence="1">
    <location>
        <begin position="28"/>
        <end position="485"/>
    </location>
</feature>
<evidence type="ECO:0000256" key="1">
    <source>
        <dbReference type="SAM" id="SignalP"/>
    </source>
</evidence>
<dbReference type="AlphaFoldDB" id="A0A3L9YVL5"/>
<accession>A0A3L9YVL5</accession>
<keyword evidence="1" id="KW-0732">Signal</keyword>
<dbReference type="Gene3D" id="2.60.40.10">
    <property type="entry name" value="Immunoglobulins"/>
    <property type="match status" value="1"/>
</dbReference>
<reference evidence="2 3" key="1">
    <citation type="submission" date="2018-10" db="EMBL/GenBank/DDBJ databases">
        <title>Genomic Encyclopedia of Archaeal and Bacterial Type Strains, Phase II (KMG-II): from individual species to whole genera.</title>
        <authorList>
            <person name="Goeker M."/>
        </authorList>
    </citation>
    <scope>NUCLEOTIDE SEQUENCE [LARGE SCALE GENOMIC DNA]</scope>
    <source>
        <strain evidence="2 3">DSM 23424</strain>
    </source>
</reference>
<dbReference type="RefSeq" id="WP_121906813.1">
    <property type="nucleotide sequence ID" value="NZ_REFC01000012.1"/>
</dbReference>
<name>A0A3L9YVL5_9FLAO</name>
<dbReference type="Proteomes" id="UP000271339">
    <property type="component" value="Unassembled WGS sequence"/>
</dbReference>
<protein>
    <submittedName>
        <fullName evidence="2">Protein involved in gliding motility SprC</fullName>
    </submittedName>
</protein>
<feature type="signal peptide" evidence="1">
    <location>
        <begin position="1"/>
        <end position="27"/>
    </location>
</feature>
<evidence type="ECO:0000313" key="3">
    <source>
        <dbReference type="Proteomes" id="UP000271339"/>
    </source>
</evidence>
<sequence length="485" mass="52752">MAKTNLPQFVLSVCSFFSVVCIGTMNAQIVIGTPNLEFSQACANESFNTFGTTFMFSPETGVDPSNQFIVELSDDTGDFSNPSEVFTSNPGSIIESPAIVYFSIPTTTTGEGYKIRIKSTNPEAISTASQSFPAYYKLQDSPFTINNMIANASFCPGGSYLLTIDNPGTGDNDSPLNYPSLTYNWYKEITSTTFALVAQTPTLTVSQEGIYFVETNYGSCTSNSFSNRVTVTAATSGEVVDATINSSLGNPFCAANGPTTLSTINGNSHTWFKDGIIIPGATSQTYITDISGLYSVKVDFGSCEASGSLELETGDFTSSIDVDENNLLETGDSLTITISSDAINPEFTWLLDEEEIPNASQNTFTATNFGTYRVLVTQTSGCIMTIEHEFHIEELYNPFPEVAHIPNLISPNGDGINDTWILPTQYVSGTNTEVVIISAQGETVMRTNDYFNNWPEDVLTSNEVYYYYITPINEQPKKGFISIIK</sequence>
<comment type="caution">
    <text evidence="2">The sequence shown here is derived from an EMBL/GenBank/DDBJ whole genome shotgun (WGS) entry which is preliminary data.</text>
</comment>
<dbReference type="InterPro" id="IPR013783">
    <property type="entry name" value="Ig-like_fold"/>
</dbReference>
<dbReference type="Pfam" id="PF13585">
    <property type="entry name" value="CHU_C"/>
    <property type="match status" value="1"/>
</dbReference>